<name>A0A0R3SWF5_HYMDI</name>
<gene>
    <name evidence="3" type="ORF">HDID_LOCUS10010</name>
</gene>
<dbReference type="GO" id="GO:0005524">
    <property type="term" value="F:ATP binding"/>
    <property type="evidence" value="ECO:0007669"/>
    <property type="project" value="InterPro"/>
</dbReference>
<organism evidence="5">
    <name type="scientific">Hymenolepis diminuta</name>
    <name type="common">Rat tapeworm</name>
    <dbReference type="NCBI Taxonomy" id="6216"/>
    <lineage>
        <taxon>Eukaryota</taxon>
        <taxon>Metazoa</taxon>
        <taxon>Spiralia</taxon>
        <taxon>Lophotrochozoa</taxon>
        <taxon>Platyhelminthes</taxon>
        <taxon>Cestoda</taxon>
        <taxon>Eucestoda</taxon>
        <taxon>Cyclophyllidea</taxon>
        <taxon>Hymenolepididae</taxon>
        <taxon>Hymenolepis</taxon>
    </lineage>
</organism>
<accession>A0A0R3SWF5</accession>
<dbReference type="PANTHER" id="PTHR23389">
    <property type="entry name" value="CHROMOSOME TRANSMISSION FIDELITY FACTOR 18"/>
    <property type="match status" value="1"/>
</dbReference>
<dbReference type="STRING" id="6216.A0A0R3SWF5"/>
<dbReference type="EMBL" id="UYSG01011484">
    <property type="protein sequence ID" value="VDL62513.1"/>
    <property type="molecule type" value="Genomic_DNA"/>
</dbReference>
<dbReference type="Proteomes" id="UP000274504">
    <property type="component" value="Unassembled WGS sequence"/>
</dbReference>
<dbReference type="Pfam" id="PF00004">
    <property type="entry name" value="AAA"/>
    <property type="match status" value="1"/>
</dbReference>
<evidence type="ECO:0000313" key="3">
    <source>
        <dbReference type="EMBL" id="VDL62513.1"/>
    </source>
</evidence>
<proteinExistence type="predicted"/>
<dbReference type="InterPro" id="IPR003959">
    <property type="entry name" value="ATPase_AAA_core"/>
</dbReference>
<dbReference type="SUPFAM" id="SSF52540">
    <property type="entry name" value="P-loop containing nucleoside triphosphate hydrolases"/>
    <property type="match status" value="1"/>
</dbReference>
<dbReference type="AlphaFoldDB" id="A0A0R3SWF5"/>
<dbReference type="GO" id="GO:0003677">
    <property type="term" value="F:DNA binding"/>
    <property type="evidence" value="ECO:0007669"/>
    <property type="project" value="TreeGrafter"/>
</dbReference>
<dbReference type="PANTHER" id="PTHR23389:SF21">
    <property type="entry name" value="ATPASE FAMILY AAA DOMAIN-CONTAINING PROTEIN 5"/>
    <property type="match status" value="1"/>
</dbReference>
<evidence type="ECO:0000256" key="1">
    <source>
        <dbReference type="SAM" id="MobiDB-lite"/>
    </source>
</evidence>
<dbReference type="GO" id="GO:0005634">
    <property type="term" value="C:nucleus"/>
    <property type="evidence" value="ECO:0007669"/>
    <property type="project" value="TreeGrafter"/>
</dbReference>
<dbReference type="SMART" id="SM00382">
    <property type="entry name" value="AAA"/>
    <property type="match status" value="1"/>
</dbReference>
<dbReference type="OrthoDB" id="9996895at2759"/>
<protein>
    <submittedName>
        <fullName evidence="5">AAA domain-containing protein</fullName>
    </submittedName>
</protein>
<evidence type="ECO:0000313" key="5">
    <source>
        <dbReference type="WBParaSite" id="HDID_0001001201-mRNA-1"/>
    </source>
</evidence>
<sequence>MVKGAKDVNERLSHNCNEAVGMCHKSPDETEKSRDKVKPCRTSIRISTRNSSIRAFLNESKVNQRSDEEVFPPASNLIVKGRKRPHHDGDKSPNNSLICQLKRHKSMLNADEYKVVVSTDFISSESLDGPRLNNCVKTKRQGRLSKSKPFCFPNVEKEAASIQSDSLKVSTELADAHSNSTGSVEQKIWTERYSPSNLTEMVLNSSDVSSILSWMKFWDVRSSSRDKMPASGKRGHSDDYSFSEGSCDSSPSDTLSWRRSAYLILGPTGCGKTCLVYTLASQFGFKVFELNPSSCRSGKEVAAQCSRVMISQHVSTEGLSASSTVVNESRHSQRSTLTSFFQPQKQQPTLKSTVSSQPAGNESHGTSGEGLRLNNKSLILFDEVDVLFDADRGFWVAVGKLLQMGRRPIIFTASDPTVIRQIPVPFQICLLKPLQSPTLVKPVLQRVCDSQEIQLTNSLMESLTRPYLEDRNCDIPTRISTTARELFSSREFFNIRQLIVRLQWLLGSKSQQSDLNENTSSSGKDLLIEWGTVFSQLFSFSWNSKPHRMIAKVVEKSKDDEFGEIFDSDNDNEPKTLVEEKMDTETFNRVNISLAQSRKISSDVLSTLSRYSEMQGLLDICSTQNGRSEISRGINALPASLITSSSTTNLLTAFGDVCSAPLSGIDPEGTVGSFAGEEDWNNFLHSITLKRLKAIQEELISTPSIVQSETGERVGSYINGPAPEADLLNLAVDKATGILSVLKAVSVEKNSGESLFQQEYALDYLPALRDINKAEIERRGLSTRRRFFHYFDQIGLRLPQNVREYLSR</sequence>
<dbReference type="InterPro" id="IPR003593">
    <property type="entry name" value="AAA+_ATPase"/>
</dbReference>
<feature type="compositionally biased region" description="Polar residues" evidence="1">
    <location>
        <begin position="336"/>
        <end position="366"/>
    </location>
</feature>
<dbReference type="GO" id="GO:0016887">
    <property type="term" value="F:ATP hydrolysis activity"/>
    <property type="evidence" value="ECO:0007669"/>
    <property type="project" value="InterPro"/>
</dbReference>
<evidence type="ECO:0000259" key="2">
    <source>
        <dbReference type="SMART" id="SM00382"/>
    </source>
</evidence>
<reference evidence="5" key="1">
    <citation type="submission" date="2017-02" db="UniProtKB">
        <authorList>
            <consortium name="WormBaseParasite"/>
        </authorList>
    </citation>
    <scope>IDENTIFICATION</scope>
</reference>
<feature type="region of interest" description="Disordered" evidence="1">
    <location>
        <begin position="336"/>
        <end position="369"/>
    </location>
</feature>
<evidence type="ECO:0000313" key="4">
    <source>
        <dbReference type="Proteomes" id="UP000274504"/>
    </source>
</evidence>
<dbReference type="Gene3D" id="3.40.50.300">
    <property type="entry name" value="P-loop containing nucleotide triphosphate hydrolases"/>
    <property type="match status" value="1"/>
</dbReference>
<feature type="region of interest" description="Disordered" evidence="1">
    <location>
        <begin position="224"/>
        <end position="251"/>
    </location>
</feature>
<feature type="domain" description="AAA+ ATPase" evidence="2">
    <location>
        <begin position="258"/>
        <end position="434"/>
    </location>
</feature>
<reference evidence="3 4" key="2">
    <citation type="submission" date="2018-11" db="EMBL/GenBank/DDBJ databases">
        <authorList>
            <consortium name="Pathogen Informatics"/>
        </authorList>
    </citation>
    <scope>NUCLEOTIDE SEQUENCE [LARGE SCALE GENOMIC DNA]</scope>
</reference>
<dbReference type="InterPro" id="IPR027417">
    <property type="entry name" value="P-loop_NTPase"/>
</dbReference>
<dbReference type="WBParaSite" id="HDID_0001001201-mRNA-1">
    <property type="protein sequence ID" value="HDID_0001001201-mRNA-1"/>
    <property type="gene ID" value="HDID_0001001201"/>
</dbReference>